<gene>
    <name evidence="1" type="ORF">BZG02_12250</name>
</gene>
<sequence>MIVSKALLFIPLDWCIANRFFSFKILFYRVWQNVGGTAILAKKYGNYKDFRRRDRRDFKGVFGRKIVCCSSLDDGK</sequence>
<name>A0A2N3HWS0_9BACT</name>
<accession>A0A2N3HWS0</accession>
<reference evidence="1 2" key="1">
    <citation type="journal article" date="2017" name="Front. Microbiol.">
        <title>Labilibaculum manganireducens gen. nov., sp. nov. and Labilibaculum filiforme sp. nov., Novel Bacteroidetes Isolated from Subsurface Sediments of the Baltic Sea.</title>
        <authorList>
            <person name="Vandieken V."/>
            <person name="Marshall I.P."/>
            <person name="Niemann H."/>
            <person name="Engelen B."/>
            <person name="Cypionka H."/>
        </authorList>
    </citation>
    <scope>NUCLEOTIDE SEQUENCE [LARGE SCALE GENOMIC DNA]</scope>
    <source>
        <strain evidence="1 2">59.16B</strain>
    </source>
</reference>
<dbReference type="EMBL" id="MVDD01000008">
    <property type="protein sequence ID" value="PKQ62491.1"/>
    <property type="molecule type" value="Genomic_DNA"/>
</dbReference>
<evidence type="ECO:0000313" key="2">
    <source>
        <dbReference type="Proteomes" id="UP000233535"/>
    </source>
</evidence>
<organism evidence="1 2">
    <name type="scientific">Labilibaculum filiforme</name>
    <dbReference type="NCBI Taxonomy" id="1940526"/>
    <lineage>
        <taxon>Bacteria</taxon>
        <taxon>Pseudomonadati</taxon>
        <taxon>Bacteroidota</taxon>
        <taxon>Bacteroidia</taxon>
        <taxon>Marinilabiliales</taxon>
        <taxon>Marinifilaceae</taxon>
        <taxon>Labilibaculum</taxon>
    </lineage>
</organism>
<keyword evidence="2" id="KW-1185">Reference proteome</keyword>
<dbReference type="AlphaFoldDB" id="A0A2N3HWS0"/>
<evidence type="ECO:0000313" key="1">
    <source>
        <dbReference type="EMBL" id="PKQ62491.1"/>
    </source>
</evidence>
<protein>
    <submittedName>
        <fullName evidence="1">Uncharacterized protein</fullName>
    </submittedName>
</protein>
<comment type="caution">
    <text evidence="1">The sequence shown here is derived from an EMBL/GenBank/DDBJ whole genome shotgun (WGS) entry which is preliminary data.</text>
</comment>
<dbReference type="Proteomes" id="UP000233535">
    <property type="component" value="Unassembled WGS sequence"/>
</dbReference>
<proteinExistence type="predicted"/>